<dbReference type="PANTHER" id="PTHR42978">
    <property type="entry name" value="QUORUM-QUENCHING LACTONASE YTNP-RELATED-RELATED"/>
    <property type="match status" value="1"/>
</dbReference>
<dbReference type="SUPFAM" id="SSF56281">
    <property type="entry name" value="Metallo-hydrolase/oxidoreductase"/>
    <property type="match status" value="1"/>
</dbReference>
<evidence type="ECO:0000256" key="2">
    <source>
        <dbReference type="ARBA" id="ARBA00022723"/>
    </source>
</evidence>
<gene>
    <name evidence="6" type="primary">ytnP</name>
    <name evidence="6" type="ORF">EMLFYP7_00218</name>
</gene>
<feature type="domain" description="Metallo-beta-lactamase" evidence="5">
    <location>
        <begin position="49"/>
        <end position="257"/>
    </location>
</feature>
<dbReference type="Pfam" id="PF00753">
    <property type="entry name" value="Lactamase_B"/>
    <property type="match status" value="1"/>
</dbReference>
<dbReference type="InterPro" id="IPR036866">
    <property type="entry name" value="RibonucZ/Hydroxyglut_hydro"/>
</dbReference>
<proteinExistence type="inferred from homology"/>
<comment type="similarity">
    <text evidence="1">Belongs to the metallo-beta-lactamase superfamily.</text>
</comment>
<evidence type="ECO:0000256" key="3">
    <source>
        <dbReference type="ARBA" id="ARBA00022801"/>
    </source>
</evidence>
<dbReference type="GO" id="GO:0046872">
    <property type="term" value="F:metal ion binding"/>
    <property type="evidence" value="ECO:0007669"/>
    <property type="project" value="UniProtKB-KW"/>
</dbReference>
<dbReference type="InterPro" id="IPR001279">
    <property type="entry name" value="Metallo-B-lactamas"/>
</dbReference>
<dbReference type="EMBL" id="CACRTZ010000001">
    <property type="protein sequence ID" value="VYT68098.1"/>
    <property type="molecule type" value="Genomic_DNA"/>
</dbReference>
<reference evidence="6" key="1">
    <citation type="submission" date="2019-11" db="EMBL/GenBank/DDBJ databases">
        <authorList>
            <person name="Feng L."/>
        </authorList>
    </citation>
    <scope>NUCLEOTIDE SEQUENCE</scope>
    <source>
        <strain evidence="6">EMassiliensisLFYP7</strain>
    </source>
</reference>
<evidence type="ECO:0000256" key="1">
    <source>
        <dbReference type="ARBA" id="ARBA00007749"/>
    </source>
</evidence>
<dbReference type="CDD" id="cd16277">
    <property type="entry name" value="metallo-hydrolase-like_MBL-fold"/>
    <property type="match status" value="1"/>
</dbReference>
<dbReference type="SMART" id="SM00849">
    <property type="entry name" value="Lactamase_B"/>
    <property type="match status" value="1"/>
</dbReference>
<organism evidence="6">
    <name type="scientific">Phytobacter massiliensis</name>
    <dbReference type="NCBI Taxonomy" id="1485952"/>
    <lineage>
        <taxon>Bacteria</taxon>
        <taxon>Pseudomonadati</taxon>
        <taxon>Pseudomonadota</taxon>
        <taxon>Gammaproteobacteria</taxon>
        <taxon>Enterobacterales</taxon>
        <taxon>Enterobacteriaceae</taxon>
        <taxon>Phytobacter</taxon>
    </lineage>
</organism>
<dbReference type="EC" id="3.1.1.-" evidence="6"/>
<evidence type="ECO:0000256" key="4">
    <source>
        <dbReference type="ARBA" id="ARBA00022833"/>
    </source>
</evidence>
<keyword evidence="3 6" id="KW-0378">Hydrolase</keyword>
<dbReference type="GO" id="GO:0016787">
    <property type="term" value="F:hydrolase activity"/>
    <property type="evidence" value="ECO:0007669"/>
    <property type="project" value="UniProtKB-KW"/>
</dbReference>
<dbReference type="RefSeq" id="WP_156564447.1">
    <property type="nucleotide sequence ID" value="NZ_CACRTZ010000001.1"/>
</dbReference>
<dbReference type="AlphaFoldDB" id="A0A6N2YQJ4"/>
<keyword evidence="2" id="KW-0479">Metal-binding</keyword>
<evidence type="ECO:0000313" key="6">
    <source>
        <dbReference type="EMBL" id="VYT68098.1"/>
    </source>
</evidence>
<sequence length="279" mass="31330">MHNQHLTFNVGECTVAKVMERELQIPAGNLFPGFIHSGDPLHGQPVPLSIHSWLIHTPDDVIVIDTGTGNGRDRGNNPLYDHISSPYQDNFLATGVKPEEVTLVLLTHLHTDHVGWNTVEDNDRWVPMFPNARYICSAKELERVKHMERYRNLWLDSLLPIIEAGLLETIDVAAKPVFGNTIKYIPTPGHSPDHASLIISSGGEYGLFTGDLMHSPLQLAHPEWNSVFCHDHQQAESSRRKAITWCQQNNALWFSAHFAGESCARLTQDKTGQLRWLAA</sequence>
<keyword evidence="4" id="KW-0862">Zinc</keyword>
<evidence type="ECO:0000259" key="5">
    <source>
        <dbReference type="SMART" id="SM00849"/>
    </source>
</evidence>
<dbReference type="PANTHER" id="PTHR42978:SF6">
    <property type="entry name" value="QUORUM-QUENCHING LACTONASE YTNP-RELATED"/>
    <property type="match status" value="1"/>
</dbReference>
<dbReference type="Gene3D" id="3.60.15.10">
    <property type="entry name" value="Ribonuclease Z/Hydroxyacylglutathione hydrolase-like"/>
    <property type="match status" value="1"/>
</dbReference>
<protein>
    <submittedName>
        <fullName evidence="6">Putative quorum-quenching lactonase YtnP</fullName>
        <ecNumber evidence="6">3.1.1.-</ecNumber>
    </submittedName>
</protein>
<dbReference type="InterPro" id="IPR051013">
    <property type="entry name" value="MBL_superfamily_lactonases"/>
</dbReference>
<name>A0A6N2YQJ4_9ENTR</name>
<accession>A0A6N2YQJ4</accession>